<dbReference type="AlphaFoldDB" id="A0A6N7F2C0"/>
<dbReference type="Pfam" id="PF01321">
    <property type="entry name" value="Creatinase_N"/>
    <property type="match status" value="1"/>
</dbReference>
<dbReference type="Pfam" id="PF00557">
    <property type="entry name" value="Peptidase_M24"/>
    <property type="match status" value="1"/>
</dbReference>
<protein>
    <submittedName>
        <fullName evidence="3">M24 family metallopeptidase</fullName>
    </submittedName>
</protein>
<accession>A0A6N7F2C0</accession>
<gene>
    <name evidence="3" type="ORF">GCU85_04630</name>
</gene>
<dbReference type="SUPFAM" id="SSF53092">
    <property type="entry name" value="Creatinase/prolidase N-terminal domain"/>
    <property type="match status" value="1"/>
</dbReference>
<organism evidence="3 4">
    <name type="scientific">Ostreibacterium oceani</name>
    <dbReference type="NCBI Taxonomy" id="2654998"/>
    <lineage>
        <taxon>Bacteria</taxon>
        <taxon>Pseudomonadati</taxon>
        <taxon>Pseudomonadota</taxon>
        <taxon>Gammaproteobacteria</taxon>
        <taxon>Cardiobacteriales</taxon>
        <taxon>Ostreibacteriaceae</taxon>
        <taxon>Ostreibacterium</taxon>
    </lineage>
</organism>
<dbReference type="InterPro" id="IPR000994">
    <property type="entry name" value="Pept_M24"/>
</dbReference>
<dbReference type="RefSeq" id="WP_152809849.1">
    <property type="nucleotide sequence ID" value="NZ_WHNW01000004.1"/>
</dbReference>
<dbReference type="InterPro" id="IPR000587">
    <property type="entry name" value="Creatinase_N"/>
</dbReference>
<dbReference type="PANTHER" id="PTHR46112:SF2">
    <property type="entry name" value="XAA-PRO AMINOPEPTIDASE P-RELATED"/>
    <property type="match status" value="1"/>
</dbReference>
<dbReference type="InParanoid" id="A0A6N7F2C0"/>
<dbReference type="InterPro" id="IPR036005">
    <property type="entry name" value="Creatinase/aminopeptidase-like"/>
</dbReference>
<keyword evidence="4" id="KW-1185">Reference proteome</keyword>
<evidence type="ECO:0000259" key="2">
    <source>
        <dbReference type="Pfam" id="PF01321"/>
    </source>
</evidence>
<dbReference type="PANTHER" id="PTHR46112">
    <property type="entry name" value="AMINOPEPTIDASE"/>
    <property type="match status" value="1"/>
</dbReference>
<dbReference type="EMBL" id="WHNW01000004">
    <property type="protein sequence ID" value="MPV86016.1"/>
    <property type="molecule type" value="Genomic_DNA"/>
</dbReference>
<reference evidence="3 4" key="1">
    <citation type="submission" date="2019-10" db="EMBL/GenBank/DDBJ databases">
        <title>Cardiobacteriales fam. a chemoheterotrophic member of the order Cardiobacteriales, and proposal of Cardiobacteriales fam. nov.</title>
        <authorList>
            <person name="Wang C."/>
        </authorList>
    </citation>
    <scope>NUCLEOTIDE SEQUENCE [LARGE SCALE GENOMIC DNA]</scope>
    <source>
        <strain evidence="3 4">ML27</strain>
    </source>
</reference>
<dbReference type="InterPro" id="IPR029149">
    <property type="entry name" value="Creatin/AminoP/Spt16_N"/>
</dbReference>
<dbReference type="Gene3D" id="3.40.350.10">
    <property type="entry name" value="Creatinase/prolidase N-terminal domain"/>
    <property type="match status" value="1"/>
</dbReference>
<dbReference type="Proteomes" id="UP000471298">
    <property type="component" value="Unassembled WGS sequence"/>
</dbReference>
<sequence length="393" mass="44049">MKESRRRFSRQEYVDRQTKVRQSMREKGVDVLIVTDPSNMCWLTGYDAWSFYVHQCLVIDVNTALLWYGRIIDASAAQMTTDLPATDIIPYPDDYVMSTERHPMDYLCGVLRDRQLINGVIGVEMDNYYFSAKAYEALQQGLPKTKFVDATALVNWQRSVKSTAELTYMRQAGAIIKKVYDHILEKAEPGMAKNALVAEILHASVSGTDGVAGDYAAIVPLIGAGEEASACHLTWDDSLIEGDTGVFFEIAGVVSRYHCPCSRTVYFGKPQKKYREIEAVINEAIANTLPVFAPGRTCGEVAATFFDTLEKHGFNKDNRCGYPIGLSYPPDWGERTMSLRRTDTTVLQAGMTFHFMPGMWFDDWGFETTESLVVTEQGGECLSSVYRGMLVKP</sequence>
<proteinExistence type="predicted"/>
<dbReference type="InterPro" id="IPR050659">
    <property type="entry name" value="Peptidase_M24B"/>
</dbReference>
<feature type="domain" description="Creatinase N-terminal" evidence="2">
    <location>
        <begin position="16"/>
        <end position="160"/>
    </location>
</feature>
<comment type="caution">
    <text evidence="3">The sequence shown here is derived from an EMBL/GenBank/DDBJ whole genome shotgun (WGS) entry which is preliminary data.</text>
</comment>
<dbReference type="CDD" id="cd01066">
    <property type="entry name" value="APP_MetAP"/>
    <property type="match status" value="1"/>
</dbReference>
<evidence type="ECO:0000313" key="4">
    <source>
        <dbReference type="Proteomes" id="UP000471298"/>
    </source>
</evidence>
<name>A0A6N7F2C0_9GAMM</name>
<evidence type="ECO:0000313" key="3">
    <source>
        <dbReference type="EMBL" id="MPV86016.1"/>
    </source>
</evidence>
<dbReference type="Gene3D" id="3.90.230.10">
    <property type="entry name" value="Creatinase/methionine aminopeptidase superfamily"/>
    <property type="match status" value="1"/>
</dbReference>
<feature type="domain" description="Peptidase M24" evidence="1">
    <location>
        <begin position="168"/>
        <end position="376"/>
    </location>
</feature>
<evidence type="ECO:0000259" key="1">
    <source>
        <dbReference type="Pfam" id="PF00557"/>
    </source>
</evidence>
<dbReference type="SUPFAM" id="SSF55920">
    <property type="entry name" value="Creatinase/aminopeptidase"/>
    <property type="match status" value="1"/>
</dbReference>